<evidence type="ECO:0000256" key="1">
    <source>
        <dbReference type="SAM" id="MobiDB-lite"/>
    </source>
</evidence>
<name>A0ABC9XHS3_GRUJA</name>
<comment type="caution">
    <text evidence="2">The sequence shown here is derived from an EMBL/GenBank/DDBJ whole genome shotgun (WGS) entry which is preliminary data.</text>
</comment>
<sequence>MLCVFSTSEDAEDEDDTESSSNDDGDMETFWYKSSQSYWYELPLISKIGQVSDTGQALHRDTSCDAELHNDVDALRNPKSDASSVRPPSCWAMENSETRSSSSCPSVSDTSYLEEFTFVSE</sequence>
<dbReference type="EMBL" id="BAAFJT010000015">
    <property type="protein sequence ID" value="GAB0196627.1"/>
    <property type="molecule type" value="Genomic_DNA"/>
</dbReference>
<proteinExistence type="predicted"/>
<accession>A0ABC9XHS3</accession>
<dbReference type="Proteomes" id="UP001623348">
    <property type="component" value="Unassembled WGS sequence"/>
</dbReference>
<keyword evidence="3" id="KW-1185">Reference proteome</keyword>
<gene>
    <name evidence="2" type="ORF">GRJ2_002128000</name>
</gene>
<organism evidence="2 3">
    <name type="scientific">Grus japonensis</name>
    <name type="common">Japanese crane</name>
    <name type="synonym">Red-crowned crane</name>
    <dbReference type="NCBI Taxonomy" id="30415"/>
    <lineage>
        <taxon>Eukaryota</taxon>
        <taxon>Metazoa</taxon>
        <taxon>Chordata</taxon>
        <taxon>Craniata</taxon>
        <taxon>Vertebrata</taxon>
        <taxon>Euteleostomi</taxon>
        <taxon>Archelosauria</taxon>
        <taxon>Archosauria</taxon>
        <taxon>Dinosauria</taxon>
        <taxon>Saurischia</taxon>
        <taxon>Theropoda</taxon>
        <taxon>Coelurosauria</taxon>
        <taxon>Aves</taxon>
        <taxon>Neognathae</taxon>
        <taxon>Neoaves</taxon>
        <taxon>Gruiformes</taxon>
        <taxon>Gruidae</taxon>
        <taxon>Grus</taxon>
    </lineage>
</organism>
<evidence type="ECO:0000313" key="3">
    <source>
        <dbReference type="Proteomes" id="UP001623348"/>
    </source>
</evidence>
<feature type="region of interest" description="Disordered" evidence="1">
    <location>
        <begin position="1"/>
        <end position="27"/>
    </location>
</feature>
<feature type="compositionally biased region" description="Acidic residues" evidence="1">
    <location>
        <begin position="9"/>
        <end position="27"/>
    </location>
</feature>
<reference evidence="2 3" key="1">
    <citation type="submission" date="2024-06" db="EMBL/GenBank/DDBJ databases">
        <title>The draft genome of Grus japonensis, version 3.</title>
        <authorList>
            <person name="Nabeshima K."/>
            <person name="Suzuki S."/>
            <person name="Onuma M."/>
        </authorList>
    </citation>
    <scope>NUCLEOTIDE SEQUENCE [LARGE SCALE GENOMIC DNA]</scope>
    <source>
        <strain evidence="2 3">451A</strain>
    </source>
</reference>
<evidence type="ECO:0000313" key="2">
    <source>
        <dbReference type="EMBL" id="GAB0196627.1"/>
    </source>
</evidence>
<feature type="compositionally biased region" description="Low complexity" evidence="1">
    <location>
        <begin position="98"/>
        <end position="109"/>
    </location>
</feature>
<feature type="region of interest" description="Disordered" evidence="1">
    <location>
        <begin position="72"/>
        <end position="109"/>
    </location>
</feature>
<protein>
    <submittedName>
        <fullName evidence="2">PDZ domain-containing protein 9</fullName>
    </submittedName>
</protein>
<dbReference type="AlphaFoldDB" id="A0ABC9XHS3"/>